<dbReference type="AlphaFoldDB" id="A7SVF7"/>
<dbReference type="PROSITE" id="PS01286">
    <property type="entry name" value="FA58C_2"/>
    <property type="match status" value="1"/>
</dbReference>
<dbReference type="PANTHER" id="PTHR24543:SF291">
    <property type="entry name" value="SMOKE ALARM, ISOFORM D"/>
    <property type="match status" value="1"/>
</dbReference>
<dbReference type="EMBL" id="DS469833">
    <property type="protein sequence ID" value="EDO32327.1"/>
    <property type="molecule type" value="Genomic_DNA"/>
</dbReference>
<reference evidence="2 3" key="1">
    <citation type="journal article" date="2007" name="Science">
        <title>Sea anemone genome reveals ancestral eumetazoan gene repertoire and genomic organization.</title>
        <authorList>
            <person name="Putnam N.H."/>
            <person name="Srivastava M."/>
            <person name="Hellsten U."/>
            <person name="Dirks B."/>
            <person name="Chapman J."/>
            <person name="Salamov A."/>
            <person name="Terry A."/>
            <person name="Shapiro H."/>
            <person name="Lindquist E."/>
            <person name="Kapitonov V.V."/>
            <person name="Jurka J."/>
            <person name="Genikhovich G."/>
            <person name="Grigoriev I.V."/>
            <person name="Lucas S.M."/>
            <person name="Steele R.E."/>
            <person name="Finnerty J.R."/>
            <person name="Technau U."/>
            <person name="Martindale M.Q."/>
            <person name="Rokhsar D.S."/>
        </authorList>
    </citation>
    <scope>NUCLEOTIDE SEQUENCE [LARGE SCALE GENOMIC DNA]</scope>
    <source>
        <strain evidence="3">CH2 X CH6</strain>
    </source>
</reference>
<protein>
    <recommendedName>
        <fullName evidence="1">F5/8 type C domain-containing protein</fullName>
    </recommendedName>
</protein>
<evidence type="ECO:0000313" key="3">
    <source>
        <dbReference type="Proteomes" id="UP000001593"/>
    </source>
</evidence>
<feature type="domain" description="F5/8 type C" evidence="1">
    <location>
        <begin position="1"/>
        <end position="45"/>
    </location>
</feature>
<dbReference type="PANTHER" id="PTHR24543">
    <property type="entry name" value="MULTICOPPER OXIDASE-RELATED"/>
    <property type="match status" value="1"/>
</dbReference>
<keyword evidence="3" id="KW-1185">Reference proteome</keyword>
<dbReference type="HOGENOM" id="CLU_2229881_0_0_1"/>
<dbReference type="InterPro" id="IPR008979">
    <property type="entry name" value="Galactose-bd-like_sf"/>
</dbReference>
<name>A7SVF7_NEMVE</name>
<feature type="non-terminal residue" evidence="2">
    <location>
        <position position="1"/>
    </location>
</feature>
<accession>A7SVF7</accession>
<sequence>QTFQANSDANGTVRNYLKTVIRTRYISIVPKKWYLGICMRVEIYGCEACGRELGLSNGRVLNTQLTASSHMGDLHRPQYARLKNPTRVWCAALEDTKPFLQVDLQT</sequence>
<organism evidence="2 3">
    <name type="scientific">Nematostella vectensis</name>
    <name type="common">Starlet sea anemone</name>
    <dbReference type="NCBI Taxonomy" id="45351"/>
    <lineage>
        <taxon>Eukaryota</taxon>
        <taxon>Metazoa</taxon>
        <taxon>Cnidaria</taxon>
        <taxon>Anthozoa</taxon>
        <taxon>Hexacorallia</taxon>
        <taxon>Actiniaria</taxon>
        <taxon>Edwardsiidae</taxon>
        <taxon>Nematostella</taxon>
    </lineage>
</organism>
<dbReference type="InterPro" id="IPR000421">
    <property type="entry name" value="FA58C"/>
</dbReference>
<dbReference type="Proteomes" id="UP000001593">
    <property type="component" value="Unassembled WGS sequence"/>
</dbReference>
<dbReference type="PhylomeDB" id="A7SVF7"/>
<evidence type="ECO:0000313" key="2">
    <source>
        <dbReference type="EMBL" id="EDO32327.1"/>
    </source>
</evidence>
<proteinExistence type="predicted"/>
<dbReference type="PROSITE" id="PS50022">
    <property type="entry name" value="FA58C_3"/>
    <property type="match status" value="2"/>
</dbReference>
<evidence type="ECO:0000259" key="1">
    <source>
        <dbReference type="PROSITE" id="PS50022"/>
    </source>
</evidence>
<feature type="domain" description="F5/8 type C" evidence="1">
    <location>
        <begin position="46"/>
        <end position="106"/>
    </location>
</feature>
<dbReference type="Gene3D" id="2.60.120.260">
    <property type="entry name" value="Galactose-binding domain-like"/>
    <property type="match status" value="2"/>
</dbReference>
<dbReference type="SUPFAM" id="SSF49785">
    <property type="entry name" value="Galactose-binding domain-like"/>
    <property type="match status" value="2"/>
</dbReference>
<feature type="non-terminal residue" evidence="2">
    <location>
        <position position="106"/>
    </location>
</feature>
<gene>
    <name evidence="2" type="ORF">NEMVEDRAFT_v1g133989</name>
</gene>
<dbReference type="InParanoid" id="A7SVF7"/>